<feature type="compositionally biased region" description="Polar residues" evidence="2">
    <location>
        <begin position="893"/>
        <end position="910"/>
    </location>
</feature>
<feature type="compositionally biased region" description="Low complexity" evidence="2">
    <location>
        <begin position="622"/>
        <end position="637"/>
    </location>
</feature>
<feature type="compositionally biased region" description="Low complexity" evidence="2">
    <location>
        <begin position="346"/>
        <end position="371"/>
    </location>
</feature>
<dbReference type="Proteomes" id="UP001497453">
    <property type="component" value="Chromosome 10"/>
</dbReference>
<gene>
    <name evidence="3" type="ORF">GFSPODELE1_LOCUS1687</name>
</gene>
<feature type="region of interest" description="Disordered" evidence="2">
    <location>
        <begin position="40"/>
        <end position="65"/>
    </location>
</feature>
<feature type="region of interest" description="Disordered" evidence="2">
    <location>
        <begin position="238"/>
        <end position="257"/>
    </location>
</feature>
<dbReference type="EMBL" id="OZ037953">
    <property type="protein sequence ID" value="CAL1697493.1"/>
    <property type="molecule type" value="Genomic_DNA"/>
</dbReference>
<evidence type="ECO:0000256" key="1">
    <source>
        <dbReference type="SAM" id="Coils"/>
    </source>
</evidence>
<feature type="compositionally biased region" description="Low complexity" evidence="2">
    <location>
        <begin position="545"/>
        <end position="555"/>
    </location>
</feature>
<feature type="compositionally biased region" description="Polar residues" evidence="2">
    <location>
        <begin position="478"/>
        <end position="497"/>
    </location>
</feature>
<name>A0ABP1CS14_9APHY</name>
<proteinExistence type="predicted"/>
<evidence type="ECO:0000313" key="4">
    <source>
        <dbReference type="Proteomes" id="UP001497453"/>
    </source>
</evidence>
<feature type="compositionally biased region" description="Low complexity" evidence="2">
    <location>
        <begin position="46"/>
        <end position="62"/>
    </location>
</feature>
<feature type="region of interest" description="Disordered" evidence="2">
    <location>
        <begin position="327"/>
        <end position="568"/>
    </location>
</feature>
<feature type="compositionally biased region" description="Polar residues" evidence="2">
    <location>
        <begin position="779"/>
        <end position="792"/>
    </location>
</feature>
<sequence length="944" mass="100830">MIETKSRISQSCIPVKVSRPAQSALPSTLSVPNLGLVPSSRHLSVSDSPTHPSPGSSSSVSSTGGGITPLRSFRSLLPFGSGSKHPVANLSPGGSKSSFVSFNSIRRSINGDRSGERSVSAPQLRTSRSQEHQPVFHIGSTPAIQLSYKVNEPLISQEDFHGLDLYVSPQKTSSPKSAPAQTRTFEAQAAPSPVQLTLGISDLSTIMESETSGISKHIPHLDDSQDQHEDERIQNTSFLLAPPDNGGYPQPESQDTSALDLSMSDVRNQVLEALTEAERPEGWLHGVVVDDAESPTGNVPGAGDMSFDLGAIDADLAAILSPNSLRTSASKRQTGVDSLAPPYVTSPLGQSPRSSRSPSPATTVPASLPDTSPRRRSTSLSRPAASKLPAITTDSRLTRSVSERPTHVRPPLPSPTARVSPSRSSDIGERPSLAARRLGSSPLSSERELSHRPSTGTEVEIRRPPASRLKTPARLASPGSTSRPLFRQASSPTSTTHWDADSVSPSSHSPSSMSAPPGRTYGRPSLDNGAQRLSALPLRSRDRSASLSESPLSAPYHTPNSQHSTVERMGPRTAKAFAAAGLIDADRDASGLPANRSISRFGLSRSDRDYRSQYAPSRLAFSESGSSWGRRSGSISRTGAMSEVTSAHLSETLSTPRTTFSAASTAPTSISANSSPHYALGDMQKIHDQHSLQTSTLMNALADSQLTTRLLREENIQLRDRIHDLENRLSDAMSELQRLQFVSLQPQAQASSLSRSNFRRVAGSAGSRATEFGFKRSLPQHSQPSTLRSDNGNVLEPSPEIIGPSGSARTSSESRRDGESYPKSSHRRRFSNSSSIFPGPPSTMSMLLHEDGAVSDVPSRSPSSPTLVLSKLPTRQSQGSSQHSHHRAASSGNISPTTANFSMLTGSPGSLNLRPEHERLLGDMPMLDLCAGDYERSDFEVPIR</sequence>
<organism evidence="3 4">
    <name type="scientific">Somion occarium</name>
    <dbReference type="NCBI Taxonomy" id="3059160"/>
    <lineage>
        <taxon>Eukaryota</taxon>
        <taxon>Fungi</taxon>
        <taxon>Dikarya</taxon>
        <taxon>Basidiomycota</taxon>
        <taxon>Agaricomycotina</taxon>
        <taxon>Agaricomycetes</taxon>
        <taxon>Polyporales</taxon>
        <taxon>Cerrenaceae</taxon>
        <taxon>Somion</taxon>
    </lineage>
</organism>
<feature type="compositionally biased region" description="Polar residues" evidence="2">
    <location>
        <begin position="643"/>
        <end position="653"/>
    </location>
</feature>
<accession>A0ABP1CS14</accession>
<keyword evidence="1" id="KW-0175">Coiled coil</keyword>
<protein>
    <submittedName>
        <fullName evidence="3">Uncharacterized protein</fullName>
    </submittedName>
</protein>
<feature type="region of interest" description="Disordered" evidence="2">
    <location>
        <begin position="213"/>
        <end position="232"/>
    </location>
</feature>
<feature type="compositionally biased region" description="Polar residues" evidence="2">
    <location>
        <begin position="327"/>
        <end position="336"/>
    </location>
</feature>
<evidence type="ECO:0000313" key="3">
    <source>
        <dbReference type="EMBL" id="CAL1697493.1"/>
    </source>
</evidence>
<evidence type="ECO:0000256" key="2">
    <source>
        <dbReference type="SAM" id="MobiDB-lite"/>
    </source>
</evidence>
<feature type="compositionally biased region" description="Polar residues" evidence="2">
    <location>
        <begin position="170"/>
        <end position="185"/>
    </location>
</feature>
<feature type="region of interest" description="Disordered" evidence="2">
    <location>
        <begin position="170"/>
        <end position="189"/>
    </location>
</feature>
<feature type="region of interest" description="Disordered" evidence="2">
    <location>
        <begin position="772"/>
        <end position="910"/>
    </location>
</feature>
<feature type="region of interest" description="Disordered" evidence="2">
    <location>
        <begin position="622"/>
        <end position="676"/>
    </location>
</feature>
<reference evidence="4" key="1">
    <citation type="submission" date="2024-04" db="EMBL/GenBank/DDBJ databases">
        <authorList>
            <person name="Shaw F."/>
            <person name="Minotto A."/>
        </authorList>
    </citation>
    <scope>NUCLEOTIDE SEQUENCE [LARGE SCALE GENOMIC DNA]</scope>
</reference>
<feature type="coiled-coil region" evidence="1">
    <location>
        <begin position="708"/>
        <end position="742"/>
    </location>
</feature>
<feature type="region of interest" description="Disordered" evidence="2">
    <location>
        <begin position="110"/>
        <end position="132"/>
    </location>
</feature>
<keyword evidence="4" id="KW-1185">Reference proteome</keyword>
<feature type="compositionally biased region" description="Low complexity" evidence="2">
    <location>
        <begin position="502"/>
        <end position="517"/>
    </location>
</feature>
<feature type="compositionally biased region" description="Low complexity" evidence="2">
    <location>
        <begin position="654"/>
        <end position="676"/>
    </location>
</feature>
<feature type="compositionally biased region" description="Basic and acidic residues" evidence="2">
    <location>
        <begin position="219"/>
        <end position="232"/>
    </location>
</feature>